<dbReference type="PROSITE" id="PS50889">
    <property type="entry name" value="S4"/>
    <property type="match status" value="1"/>
</dbReference>
<dbReference type="Pfam" id="PF01479">
    <property type="entry name" value="S4"/>
    <property type="match status" value="1"/>
</dbReference>
<evidence type="ECO:0000256" key="1">
    <source>
        <dbReference type="ARBA" id="ARBA00000073"/>
    </source>
</evidence>
<dbReference type="Pfam" id="PF00849">
    <property type="entry name" value="PseudoU_synth_2"/>
    <property type="match status" value="1"/>
</dbReference>
<dbReference type="Proteomes" id="UP000245252">
    <property type="component" value="Unassembled WGS sequence"/>
</dbReference>
<dbReference type="SMART" id="SM00363">
    <property type="entry name" value="S4"/>
    <property type="match status" value="1"/>
</dbReference>
<dbReference type="CDD" id="cd02870">
    <property type="entry name" value="PseudoU_synth_RsuA_like"/>
    <property type="match status" value="1"/>
</dbReference>
<evidence type="ECO:0000313" key="10">
    <source>
        <dbReference type="Proteomes" id="UP000245252"/>
    </source>
</evidence>
<evidence type="ECO:0000256" key="2">
    <source>
        <dbReference type="ARBA" id="ARBA00008348"/>
    </source>
</evidence>
<evidence type="ECO:0000256" key="4">
    <source>
        <dbReference type="ARBA" id="ARBA00036390"/>
    </source>
</evidence>
<feature type="domain" description="RNA-binding S4" evidence="8">
    <location>
        <begin position="32"/>
        <end position="94"/>
    </location>
</feature>
<dbReference type="InterPro" id="IPR050343">
    <property type="entry name" value="RsuA_PseudoU_synthase"/>
</dbReference>
<dbReference type="NCBIfam" id="TIGR00093">
    <property type="entry name" value="pseudouridine synthase"/>
    <property type="match status" value="1"/>
</dbReference>
<keyword evidence="10" id="KW-1185">Reference proteome</keyword>
<gene>
    <name evidence="9" type="ORF">DEM27_19520</name>
</gene>
<evidence type="ECO:0000256" key="5">
    <source>
        <dbReference type="ARBA" id="ARBA00036535"/>
    </source>
</evidence>
<dbReference type="SUPFAM" id="SSF55174">
    <property type="entry name" value="Alpha-L RNA-binding motif"/>
    <property type="match status" value="1"/>
</dbReference>
<evidence type="ECO:0000313" key="9">
    <source>
        <dbReference type="EMBL" id="PWE54706.1"/>
    </source>
</evidence>
<dbReference type="PANTHER" id="PTHR47683:SF2">
    <property type="entry name" value="RNA-BINDING S4 DOMAIN-CONTAINING PROTEIN"/>
    <property type="match status" value="1"/>
</dbReference>
<dbReference type="GO" id="GO:0000455">
    <property type="term" value="P:enzyme-directed rRNA pseudouridine synthesis"/>
    <property type="evidence" value="ECO:0007669"/>
    <property type="project" value="UniProtKB-ARBA"/>
</dbReference>
<dbReference type="Gene3D" id="3.10.290.10">
    <property type="entry name" value="RNA-binding S4 domain"/>
    <property type="match status" value="1"/>
</dbReference>
<comment type="catalytic activity">
    <reaction evidence="5">
        <text>uridine(2604) in 23S rRNA = pseudouridine(2604) in 23S rRNA</text>
        <dbReference type="Rhea" id="RHEA:38875"/>
        <dbReference type="Rhea" id="RHEA-COMP:10093"/>
        <dbReference type="Rhea" id="RHEA-COMP:10094"/>
        <dbReference type="ChEBI" id="CHEBI:65314"/>
        <dbReference type="ChEBI" id="CHEBI:65315"/>
        <dbReference type="EC" id="5.4.99.21"/>
    </reaction>
</comment>
<dbReference type="GO" id="GO:0160138">
    <property type="term" value="F:23S rRNA pseudouridine(2604) synthase activity"/>
    <property type="evidence" value="ECO:0007669"/>
    <property type="project" value="UniProtKB-EC"/>
</dbReference>
<dbReference type="PROSITE" id="PS01149">
    <property type="entry name" value="PSI_RSU"/>
    <property type="match status" value="1"/>
</dbReference>
<dbReference type="Gene3D" id="3.30.70.1560">
    <property type="entry name" value="Alpha-L RNA-binding motif"/>
    <property type="match status" value="1"/>
</dbReference>
<dbReference type="InterPro" id="IPR000748">
    <property type="entry name" value="PsdUridine_synth_RsuA/RluB/E/F"/>
</dbReference>
<dbReference type="InterPro" id="IPR018496">
    <property type="entry name" value="PsdUridine_synth_RsuA/RluB_CS"/>
</dbReference>
<comment type="catalytic activity">
    <reaction evidence="1">
        <text>a uridine in RNA = a pseudouridine in RNA</text>
        <dbReference type="Rhea" id="RHEA:48348"/>
        <dbReference type="Rhea" id="RHEA-COMP:12068"/>
        <dbReference type="Rhea" id="RHEA-COMP:12069"/>
        <dbReference type="ChEBI" id="CHEBI:65314"/>
        <dbReference type="ChEBI" id="CHEBI:65315"/>
    </reaction>
</comment>
<dbReference type="OrthoDB" id="9807213at2"/>
<evidence type="ECO:0000256" key="6">
    <source>
        <dbReference type="PROSITE-ProRule" id="PRU00182"/>
    </source>
</evidence>
<evidence type="ECO:0000259" key="8">
    <source>
        <dbReference type="SMART" id="SM00363"/>
    </source>
</evidence>
<dbReference type="AlphaFoldDB" id="A0A2U2DN14"/>
<keyword evidence="6" id="KW-0694">RNA-binding</keyword>
<name>A0A2U2DN14_9HYPH</name>
<proteinExistence type="inferred from homology"/>
<dbReference type="PANTHER" id="PTHR47683">
    <property type="entry name" value="PSEUDOURIDINE SYNTHASE FAMILY PROTEIN-RELATED"/>
    <property type="match status" value="1"/>
</dbReference>
<dbReference type="EMBL" id="QFBC01000009">
    <property type="protein sequence ID" value="PWE54706.1"/>
    <property type="molecule type" value="Genomic_DNA"/>
</dbReference>
<keyword evidence="3 7" id="KW-0413">Isomerase</keyword>
<dbReference type="InterPro" id="IPR020103">
    <property type="entry name" value="PsdUridine_synth_cat_dom_sf"/>
</dbReference>
<organism evidence="9 10">
    <name type="scientific">Metarhizobium album</name>
    <dbReference type="NCBI Taxonomy" id="2182425"/>
    <lineage>
        <taxon>Bacteria</taxon>
        <taxon>Pseudomonadati</taxon>
        <taxon>Pseudomonadota</taxon>
        <taxon>Alphaproteobacteria</taxon>
        <taxon>Hyphomicrobiales</taxon>
        <taxon>Rhizobiaceae</taxon>
        <taxon>Metarhizobium</taxon>
    </lineage>
</organism>
<dbReference type="InterPro" id="IPR036986">
    <property type="entry name" value="S4_RNA-bd_sf"/>
</dbReference>
<comment type="similarity">
    <text evidence="2 7">Belongs to the pseudouridine synthase RsuA family.</text>
</comment>
<dbReference type="CDD" id="cd00165">
    <property type="entry name" value="S4"/>
    <property type="match status" value="1"/>
</dbReference>
<dbReference type="GO" id="GO:0003723">
    <property type="term" value="F:RNA binding"/>
    <property type="evidence" value="ECO:0007669"/>
    <property type="project" value="UniProtKB-KW"/>
</dbReference>
<dbReference type="InterPro" id="IPR042092">
    <property type="entry name" value="PsdUridine_s_RsuA/RluB/E/F_cat"/>
</dbReference>
<dbReference type="InterPro" id="IPR020094">
    <property type="entry name" value="TruA/RsuA/RluB/E/F_N"/>
</dbReference>
<protein>
    <recommendedName>
        <fullName evidence="7">Pseudouridine synthase</fullName>
        <ecNumber evidence="7">5.4.99.-</ecNumber>
    </recommendedName>
</protein>
<dbReference type="RefSeq" id="WP_109459926.1">
    <property type="nucleotide sequence ID" value="NZ_QFBC01000009.1"/>
</dbReference>
<sequence length="278" mass="30861">MYQSPSQQRDLRPKNRLPIVTRSFPAPPGLRVTLPRALSKLGYCSRTQAEQLITGGNVMVNGRRVTNPSTWVDLANDKIAVDGKNVSASAKAYVMMNKPRGLITTRDDPEGRATVYDSFKHDVPFLSAVGRLDKASEGLLLFTNDTVFAQRLLDPETHVPKLYHVQVRGNLDVAELERMTAGIMSDGELLRAAAVRPLRAGDKNAWIEIELREGRNRQIRRMLEGLGVECLRLVRVAIDTLQLGDLPKGETRNLTGPEIKALQAKVGMNDSASKRKIR</sequence>
<comment type="caution">
    <text evidence="9">The sequence shown here is derived from an EMBL/GenBank/DDBJ whole genome shotgun (WGS) entry which is preliminary data.</text>
</comment>
<dbReference type="Gene3D" id="3.30.70.580">
    <property type="entry name" value="Pseudouridine synthase I, catalytic domain, N-terminal subdomain"/>
    <property type="match status" value="1"/>
</dbReference>
<dbReference type="SUPFAM" id="SSF55120">
    <property type="entry name" value="Pseudouridine synthase"/>
    <property type="match status" value="1"/>
</dbReference>
<dbReference type="EC" id="5.4.99.-" evidence="7"/>
<accession>A0A2U2DN14</accession>
<evidence type="ECO:0000256" key="3">
    <source>
        <dbReference type="ARBA" id="ARBA00023235"/>
    </source>
</evidence>
<dbReference type="InterPro" id="IPR006145">
    <property type="entry name" value="PsdUridine_synth_RsuA/RluA"/>
</dbReference>
<comment type="catalytic activity">
    <reaction evidence="4">
        <text>uridine(35) in tRNA(Tyr) = pseudouridine(35) in tRNA(Tyr)</text>
        <dbReference type="Rhea" id="RHEA:60556"/>
        <dbReference type="Rhea" id="RHEA-COMP:15607"/>
        <dbReference type="Rhea" id="RHEA-COMP:15608"/>
        <dbReference type="ChEBI" id="CHEBI:65314"/>
        <dbReference type="ChEBI" id="CHEBI:65315"/>
    </reaction>
</comment>
<reference evidence="9 10" key="1">
    <citation type="submission" date="2018-05" db="EMBL/GenBank/DDBJ databases">
        <title>The draft genome of strain NS-104.</title>
        <authorList>
            <person name="Hang P."/>
            <person name="Jiang J."/>
        </authorList>
    </citation>
    <scope>NUCLEOTIDE SEQUENCE [LARGE SCALE GENOMIC DNA]</scope>
    <source>
        <strain evidence="9 10">NS-104</strain>
    </source>
</reference>
<evidence type="ECO:0000256" key="7">
    <source>
        <dbReference type="RuleBase" id="RU003887"/>
    </source>
</evidence>
<dbReference type="InterPro" id="IPR002942">
    <property type="entry name" value="S4_RNA-bd"/>
</dbReference>